<dbReference type="PANTHER" id="PTHR43776:SF7">
    <property type="entry name" value="D,D-DIPEPTIDE TRANSPORT ATP-BINDING PROTEIN DDPF-RELATED"/>
    <property type="match status" value="1"/>
</dbReference>
<dbReference type="PANTHER" id="PTHR43776">
    <property type="entry name" value="TRANSPORT ATP-BINDING PROTEIN"/>
    <property type="match status" value="1"/>
</dbReference>
<gene>
    <name evidence="7" type="ORF">E3T61_11080</name>
</gene>
<dbReference type="GO" id="GO:0015833">
    <property type="term" value="P:peptide transport"/>
    <property type="evidence" value="ECO:0007669"/>
    <property type="project" value="InterPro"/>
</dbReference>
<dbReference type="Pfam" id="PF00005">
    <property type="entry name" value="ABC_tran"/>
    <property type="match status" value="2"/>
</dbReference>
<dbReference type="RefSeq" id="WP_134640910.1">
    <property type="nucleotide sequence ID" value="NZ_SOHM01000025.1"/>
</dbReference>
<dbReference type="GO" id="GO:0055085">
    <property type="term" value="P:transmembrane transport"/>
    <property type="evidence" value="ECO:0007669"/>
    <property type="project" value="UniProtKB-ARBA"/>
</dbReference>
<dbReference type="SUPFAM" id="SSF52540">
    <property type="entry name" value="P-loop containing nucleoside triphosphate hydrolases"/>
    <property type="match status" value="2"/>
</dbReference>
<dbReference type="InterPro" id="IPR013563">
    <property type="entry name" value="Oligopep_ABC_C"/>
</dbReference>
<keyword evidence="8" id="KW-1185">Reference proteome</keyword>
<dbReference type="SMART" id="SM00382">
    <property type="entry name" value="AAA"/>
    <property type="match status" value="2"/>
</dbReference>
<feature type="domain" description="ABC transporter" evidence="6">
    <location>
        <begin position="326"/>
        <end position="570"/>
    </location>
</feature>
<evidence type="ECO:0000256" key="1">
    <source>
        <dbReference type="ARBA" id="ARBA00005417"/>
    </source>
</evidence>
<evidence type="ECO:0000256" key="5">
    <source>
        <dbReference type="SAM" id="MobiDB-lite"/>
    </source>
</evidence>
<dbReference type="Proteomes" id="UP000298468">
    <property type="component" value="Unassembled WGS sequence"/>
</dbReference>
<dbReference type="EMBL" id="SOHM01000025">
    <property type="protein sequence ID" value="TFD89448.1"/>
    <property type="molecule type" value="Genomic_DNA"/>
</dbReference>
<reference evidence="7 8" key="1">
    <citation type="submission" date="2019-03" db="EMBL/GenBank/DDBJ databases">
        <title>Genomics of glacier-inhabiting Cryobacterium strains.</title>
        <authorList>
            <person name="Liu Q."/>
            <person name="Xin Y.-H."/>
        </authorList>
    </citation>
    <scope>NUCLEOTIDE SEQUENCE [LARGE SCALE GENOMIC DNA]</scope>
    <source>
        <strain evidence="7 8">Sr59</strain>
    </source>
</reference>
<feature type="region of interest" description="Disordered" evidence="5">
    <location>
        <begin position="1"/>
        <end position="27"/>
    </location>
</feature>
<evidence type="ECO:0000256" key="2">
    <source>
        <dbReference type="ARBA" id="ARBA00022448"/>
    </source>
</evidence>
<organism evidence="7 8">
    <name type="scientific">Cryobacterium lactosi</name>
    <dbReference type="NCBI Taxonomy" id="1259202"/>
    <lineage>
        <taxon>Bacteria</taxon>
        <taxon>Bacillati</taxon>
        <taxon>Actinomycetota</taxon>
        <taxon>Actinomycetes</taxon>
        <taxon>Micrococcales</taxon>
        <taxon>Microbacteriaceae</taxon>
        <taxon>Cryobacterium</taxon>
    </lineage>
</organism>
<dbReference type="PROSITE" id="PS50893">
    <property type="entry name" value="ABC_TRANSPORTER_2"/>
    <property type="match status" value="2"/>
</dbReference>
<feature type="compositionally biased region" description="Low complexity" evidence="5">
    <location>
        <begin position="10"/>
        <end position="25"/>
    </location>
</feature>
<dbReference type="CDD" id="cd03257">
    <property type="entry name" value="ABC_NikE_OppD_transporters"/>
    <property type="match status" value="2"/>
</dbReference>
<comment type="similarity">
    <text evidence="1">Belongs to the ABC transporter superfamily.</text>
</comment>
<name>A0A4R9BTN2_9MICO</name>
<dbReference type="Gene3D" id="3.40.50.300">
    <property type="entry name" value="P-loop containing nucleotide triphosphate hydrolases"/>
    <property type="match status" value="2"/>
</dbReference>
<dbReference type="AlphaFoldDB" id="A0A4R9BTN2"/>
<dbReference type="InterPro" id="IPR027417">
    <property type="entry name" value="P-loop_NTPase"/>
</dbReference>
<evidence type="ECO:0000256" key="3">
    <source>
        <dbReference type="ARBA" id="ARBA00022741"/>
    </source>
</evidence>
<feature type="domain" description="ABC transporter" evidence="6">
    <location>
        <begin position="30"/>
        <end position="279"/>
    </location>
</feature>
<dbReference type="GO" id="GO:0005524">
    <property type="term" value="F:ATP binding"/>
    <property type="evidence" value="ECO:0007669"/>
    <property type="project" value="UniProtKB-KW"/>
</dbReference>
<comment type="caution">
    <text evidence="7">The sequence shown here is derived from an EMBL/GenBank/DDBJ whole genome shotgun (WGS) entry which is preliminary data.</text>
</comment>
<proteinExistence type="inferred from homology"/>
<keyword evidence="2" id="KW-0813">Transport</keyword>
<dbReference type="InterPro" id="IPR017871">
    <property type="entry name" value="ABC_transporter-like_CS"/>
</dbReference>
<dbReference type="GO" id="GO:0016887">
    <property type="term" value="F:ATP hydrolysis activity"/>
    <property type="evidence" value="ECO:0007669"/>
    <property type="project" value="InterPro"/>
</dbReference>
<dbReference type="OrthoDB" id="4008250at2"/>
<dbReference type="PROSITE" id="PS00211">
    <property type="entry name" value="ABC_TRANSPORTER_1"/>
    <property type="match status" value="1"/>
</dbReference>
<dbReference type="InterPro" id="IPR003439">
    <property type="entry name" value="ABC_transporter-like_ATP-bd"/>
</dbReference>
<evidence type="ECO:0000313" key="8">
    <source>
        <dbReference type="Proteomes" id="UP000298468"/>
    </source>
</evidence>
<evidence type="ECO:0000256" key="4">
    <source>
        <dbReference type="ARBA" id="ARBA00022840"/>
    </source>
</evidence>
<keyword evidence="4 7" id="KW-0067">ATP-binding</keyword>
<dbReference type="InterPro" id="IPR050319">
    <property type="entry name" value="ABC_transp_ATP-bind"/>
</dbReference>
<dbReference type="NCBIfam" id="NF008453">
    <property type="entry name" value="PRK11308.1"/>
    <property type="match status" value="2"/>
</dbReference>
<evidence type="ECO:0000259" key="6">
    <source>
        <dbReference type="PROSITE" id="PS50893"/>
    </source>
</evidence>
<accession>A0A4R9BTN2</accession>
<evidence type="ECO:0000313" key="7">
    <source>
        <dbReference type="EMBL" id="TFD89448.1"/>
    </source>
</evidence>
<protein>
    <submittedName>
        <fullName evidence="7">ABC transporter ATP-binding protein</fullName>
    </submittedName>
</protein>
<sequence length="581" mass="62433">MTSTIDSVHAPAARTPTPRADTPAPKRGRLSVANLSVAFRRNGILHQVVHDVSFCLEPGQCVAIVGESGSGKSVTARSIVGLTGKNSVVDAQSILLDGDDLRAATKRQWRRIRGRRIGFILQDALVSLDPLRPVGKEIAEALALHHWGNRRQRAAKVIDLLRAVGVPAPENRARQRPDELSGGLRQRALIASALALDPEIIIADEPTTALDVTVQAQVLALLAETKERGVSVILISHDLSVVAHLADHILVMKGGRVVESGSADQVLNDPRHEYTRSLINAVPSELTRGKRLGAAPSDTATTPAADAVAVSIAPRPTDHDCSGPVLQAVDLVKRFTTPDGTVTTAVDHVSFALERGTTLGIVGESGSGKSTTARLALALSSLDSGTVTLLGQDWSSLSEPRRRALRREIAVVYQDPLSSFDPRWNAERILLDSLTDAAGLSTAAKKARVVELARQVGLPQEILQRFPLNLSGGQRQRIAIARALAPNPSVIVLDEAVSALDVSIQAQILDLLVDLQRQRGLSYLFISHDLGVINHLSDQVLVMKDGVVVERGTPDDIFNRPAHPYTRELISSLPDHPRRNP</sequence>
<dbReference type="NCBIfam" id="NF007739">
    <property type="entry name" value="PRK10419.1"/>
    <property type="match status" value="2"/>
</dbReference>
<dbReference type="Pfam" id="PF08352">
    <property type="entry name" value="oligo_HPY"/>
    <property type="match status" value="2"/>
</dbReference>
<keyword evidence="3" id="KW-0547">Nucleotide-binding</keyword>
<dbReference type="InterPro" id="IPR003593">
    <property type="entry name" value="AAA+_ATPase"/>
</dbReference>